<comment type="caution">
    <text evidence="2">The sequence shown here is derived from an EMBL/GenBank/DDBJ whole genome shotgun (WGS) entry which is preliminary data.</text>
</comment>
<evidence type="ECO:0000313" key="2">
    <source>
        <dbReference type="EMBL" id="TGO02103.1"/>
    </source>
</evidence>
<keyword evidence="1" id="KW-0472">Membrane</keyword>
<proteinExistence type="predicted"/>
<evidence type="ECO:0000313" key="3">
    <source>
        <dbReference type="Proteomes" id="UP000030428"/>
    </source>
</evidence>
<dbReference type="EMBL" id="JSZA02000226">
    <property type="protein sequence ID" value="TGO02103.1"/>
    <property type="molecule type" value="Genomic_DNA"/>
</dbReference>
<gene>
    <name evidence="2" type="ORF">PN36_30495</name>
</gene>
<protein>
    <submittedName>
        <fullName evidence="2">Uncharacterized protein</fullName>
    </submittedName>
</protein>
<keyword evidence="1" id="KW-1133">Transmembrane helix</keyword>
<dbReference type="AlphaFoldDB" id="A0A4E0QKY6"/>
<organism evidence="2 3">
    <name type="scientific">Candidatus Thiomargarita nelsonii</name>
    <dbReference type="NCBI Taxonomy" id="1003181"/>
    <lineage>
        <taxon>Bacteria</taxon>
        <taxon>Pseudomonadati</taxon>
        <taxon>Pseudomonadota</taxon>
        <taxon>Gammaproteobacteria</taxon>
        <taxon>Thiotrichales</taxon>
        <taxon>Thiotrichaceae</taxon>
        <taxon>Thiomargarita</taxon>
    </lineage>
</organism>
<accession>A0A4E0QKY6</accession>
<feature type="transmembrane region" description="Helical" evidence="1">
    <location>
        <begin position="54"/>
        <end position="72"/>
    </location>
</feature>
<keyword evidence="3" id="KW-1185">Reference proteome</keyword>
<dbReference type="Proteomes" id="UP000030428">
    <property type="component" value="Unassembled WGS sequence"/>
</dbReference>
<keyword evidence="1" id="KW-0812">Transmembrane</keyword>
<reference evidence="2 3" key="1">
    <citation type="journal article" date="2016" name="Front. Microbiol.">
        <title>Single-Cell (Meta-)Genomics of a Dimorphic Candidatus Thiomargarita nelsonii Reveals Genomic Plasticity.</title>
        <authorList>
            <person name="Flood B.E."/>
            <person name="Fliss P."/>
            <person name="Jones D.S."/>
            <person name="Dick G.J."/>
            <person name="Jain S."/>
            <person name="Kaster A.K."/>
            <person name="Winkel M."/>
            <person name="Mussmann M."/>
            <person name="Bailey J."/>
        </authorList>
    </citation>
    <scope>NUCLEOTIDE SEQUENCE [LARGE SCALE GENOMIC DNA]</scope>
    <source>
        <strain evidence="2">Hydrate Ridge</strain>
    </source>
</reference>
<name>A0A4E0QKY6_9GAMM</name>
<sequence length="86" mass="9928">MVALNLIQIKSRIIDLYRQKGAWDAPYATMPDRVGQLIDFEIKKICAEDGVCQLSVISCFGNFSIVTVFLFGRKKTSKKKIYRFYK</sequence>
<evidence type="ECO:0000256" key="1">
    <source>
        <dbReference type="SAM" id="Phobius"/>
    </source>
</evidence>